<dbReference type="InterPro" id="IPR004563">
    <property type="entry name" value="Apolipo_AcylTrfase"/>
</dbReference>
<dbReference type="AlphaFoldDB" id="A0A7I8DV88"/>
<name>A0A7I8DV88_9FIRM</name>
<reference evidence="10 11" key="1">
    <citation type="submission" date="2020-08" db="EMBL/GenBank/DDBJ databases">
        <title>Draft genome sequencing of an Anaerocolumna strain isolated from anoxic soil subjected to BSD treatment.</title>
        <authorList>
            <person name="Uek A."/>
            <person name="Tonouchi A."/>
        </authorList>
    </citation>
    <scope>NUCLEOTIDE SEQUENCE [LARGE SCALE GENOMIC DNA]</scope>
    <source>
        <strain evidence="10 11">CTTW</strain>
    </source>
</reference>
<dbReference type="Proteomes" id="UP000515703">
    <property type="component" value="Chromosome"/>
</dbReference>
<dbReference type="Pfam" id="PF00795">
    <property type="entry name" value="CN_hydrolase"/>
    <property type="match status" value="1"/>
</dbReference>
<dbReference type="GO" id="GO:0016410">
    <property type="term" value="F:N-acyltransferase activity"/>
    <property type="evidence" value="ECO:0007669"/>
    <property type="project" value="InterPro"/>
</dbReference>
<comment type="subcellular location">
    <subcellularLocation>
        <location evidence="1">Cell membrane</location>
        <topology evidence="1">Multi-pass membrane protein</topology>
    </subcellularLocation>
</comment>
<feature type="transmembrane region" description="Helical" evidence="8">
    <location>
        <begin position="405"/>
        <end position="424"/>
    </location>
</feature>
<feature type="transmembrane region" description="Helical" evidence="8">
    <location>
        <begin position="12"/>
        <end position="32"/>
    </location>
</feature>
<dbReference type="GO" id="GO:0005886">
    <property type="term" value="C:plasma membrane"/>
    <property type="evidence" value="ECO:0007669"/>
    <property type="project" value="UniProtKB-SubCell"/>
</dbReference>
<keyword evidence="2" id="KW-1003">Cell membrane</keyword>
<keyword evidence="5 8" id="KW-1133">Transmembrane helix</keyword>
<organism evidence="10 11">
    <name type="scientific">Anaerocolumna chitinilytica</name>
    <dbReference type="NCBI Taxonomy" id="1727145"/>
    <lineage>
        <taxon>Bacteria</taxon>
        <taxon>Bacillati</taxon>
        <taxon>Bacillota</taxon>
        <taxon>Clostridia</taxon>
        <taxon>Lachnospirales</taxon>
        <taxon>Lachnospiraceae</taxon>
        <taxon>Anaerocolumna</taxon>
    </lineage>
</organism>
<dbReference type="Gene3D" id="3.60.110.10">
    <property type="entry name" value="Carbon-nitrogen hydrolase"/>
    <property type="match status" value="1"/>
</dbReference>
<gene>
    <name evidence="10" type="ORF">bsdcttw_40760</name>
</gene>
<dbReference type="SUPFAM" id="SSF56317">
    <property type="entry name" value="Carbon-nitrogen hydrolase"/>
    <property type="match status" value="1"/>
</dbReference>
<dbReference type="RefSeq" id="WP_330602286.1">
    <property type="nucleotide sequence ID" value="NZ_AP023368.1"/>
</dbReference>
<dbReference type="PROSITE" id="PS50263">
    <property type="entry name" value="CN_HYDROLASE"/>
    <property type="match status" value="1"/>
</dbReference>
<feature type="transmembrane region" description="Helical" evidence="8">
    <location>
        <begin position="118"/>
        <end position="139"/>
    </location>
</feature>
<evidence type="ECO:0000256" key="5">
    <source>
        <dbReference type="ARBA" id="ARBA00022989"/>
    </source>
</evidence>
<sequence>MVQFTEVIGNGIIICALAAIIISVLKTIPYLIYCKSKKDFKGTLLFAAGAVAAEYGIYLIYPIVAGLSDAYTQYQNLLLIQITTILGIYGIVFIINWTASMVVLIWNRRGIWNNLCKAIAIYCTVMACIFTYNAFMLYFNNAHSESVRVAAVTVPVSHLLNEDSDVKAVIYSNDFTDLNLINTKRKLAAVQDELFQKSYNEAVSGAKIIFWSELNGVVMKEDEKALLSRAAKFAVDNDVYFMISLLVKTPYKNLKENKTVAFNPQGKVVSEYFKFGRSFGELCIKGDGKIKLFDTKYGKIAPFICSDMAFTTVITQAGRNGVDILLDPASDWKEMSPIAIKTAVIRGVENGCAILRHTNEGISVATDSSGKLLAYADYFNSDTKTVTAQIPTGGRFTVYPYIRNLFANLCVLYVLGCLVLYIRIRRRLHMEVK</sequence>
<keyword evidence="4 8" id="KW-0812">Transmembrane</keyword>
<evidence type="ECO:0000313" key="11">
    <source>
        <dbReference type="Proteomes" id="UP000515703"/>
    </source>
</evidence>
<dbReference type="InterPro" id="IPR036526">
    <property type="entry name" value="C-N_Hydrolase_sf"/>
</dbReference>
<keyword evidence="7" id="KW-0012">Acyltransferase</keyword>
<dbReference type="EMBL" id="AP023368">
    <property type="protein sequence ID" value="BCK01036.1"/>
    <property type="molecule type" value="Genomic_DNA"/>
</dbReference>
<dbReference type="KEGG" id="acht:bsdcttw_40760"/>
<evidence type="ECO:0000256" key="6">
    <source>
        <dbReference type="ARBA" id="ARBA00023136"/>
    </source>
</evidence>
<evidence type="ECO:0000256" key="1">
    <source>
        <dbReference type="ARBA" id="ARBA00004651"/>
    </source>
</evidence>
<dbReference type="PANTHER" id="PTHR38686">
    <property type="entry name" value="APOLIPOPROTEIN N-ACYLTRANSFERASE"/>
    <property type="match status" value="1"/>
</dbReference>
<dbReference type="GO" id="GO:0042158">
    <property type="term" value="P:lipoprotein biosynthetic process"/>
    <property type="evidence" value="ECO:0007669"/>
    <property type="project" value="InterPro"/>
</dbReference>
<feature type="transmembrane region" description="Helical" evidence="8">
    <location>
        <begin position="77"/>
        <end position="106"/>
    </location>
</feature>
<dbReference type="PANTHER" id="PTHR38686:SF1">
    <property type="entry name" value="APOLIPOPROTEIN N-ACYLTRANSFERASE"/>
    <property type="match status" value="1"/>
</dbReference>
<proteinExistence type="predicted"/>
<accession>A0A7I8DV88</accession>
<feature type="transmembrane region" description="Helical" evidence="8">
    <location>
        <begin position="44"/>
        <end position="65"/>
    </location>
</feature>
<dbReference type="InterPro" id="IPR003010">
    <property type="entry name" value="C-N_Hydrolase"/>
</dbReference>
<evidence type="ECO:0000256" key="2">
    <source>
        <dbReference type="ARBA" id="ARBA00022475"/>
    </source>
</evidence>
<protein>
    <recommendedName>
        <fullName evidence="9">CN hydrolase domain-containing protein</fullName>
    </recommendedName>
</protein>
<keyword evidence="11" id="KW-1185">Reference proteome</keyword>
<keyword evidence="6 8" id="KW-0472">Membrane</keyword>
<evidence type="ECO:0000256" key="4">
    <source>
        <dbReference type="ARBA" id="ARBA00022692"/>
    </source>
</evidence>
<evidence type="ECO:0000259" key="9">
    <source>
        <dbReference type="PROSITE" id="PS50263"/>
    </source>
</evidence>
<keyword evidence="3" id="KW-0808">Transferase</keyword>
<feature type="domain" description="CN hydrolase" evidence="9">
    <location>
        <begin position="166"/>
        <end position="392"/>
    </location>
</feature>
<evidence type="ECO:0000313" key="10">
    <source>
        <dbReference type="EMBL" id="BCK01036.1"/>
    </source>
</evidence>
<evidence type="ECO:0000256" key="3">
    <source>
        <dbReference type="ARBA" id="ARBA00022679"/>
    </source>
</evidence>
<evidence type="ECO:0000256" key="7">
    <source>
        <dbReference type="ARBA" id="ARBA00023315"/>
    </source>
</evidence>
<reference evidence="10 11" key="2">
    <citation type="submission" date="2020-08" db="EMBL/GenBank/DDBJ databases">
        <authorList>
            <person name="Ueki A."/>
            <person name="Tonouchi A."/>
        </authorList>
    </citation>
    <scope>NUCLEOTIDE SEQUENCE [LARGE SCALE GENOMIC DNA]</scope>
    <source>
        <strain evidence="10 11">CTTW</strain>
    </source>
</reference>
<evidence type="ECO:0000256" key="8">
    <source>
        <dbReference type="SAM" id="Phobius"/>
    </source>
</evidence>